<evidence type="ECO:0000313" key="2">
    <source>
        <dbReference type="Proteomes" id="UP000054565"/>
    </source>
</evidence>
<dbReference type="STRING" id="404692.A0A0J6XX65"/>
<protein>
    <submittedName>
        <fullName evidence="1">Uncharacterized protein</fullName>
    </submittedName>
</protein>
<proteinExistence type="predicted"/>
<gene>
    <name evidence="1" type="ORF">CIRG_00928</name>
</gene>
<organism evidence="1 2">
    <name type="scientific">Coccidioides immitis RMSCC 2394</name>
    <dbReference type="NCBI Taxonomy" id="404692"/>
    <lineage>
        <taxon>Eukaryota</taxon>
        <taxon>Fungi</taxon>
        <taxon>Dikarya</taxon>
        <taxon>Ascomycota</taxon>
        <taxon>Pezizomycotina</taxon>
        <taxon>Eurotiomycetes</taxon>
        <taxon>Eurotiomycetidae</taxon>
        <taxon>Onygenales</taxon>
        <taxon>Onygenaceae</taxon>
        <taxon>Coccidioides</taxon>
    </lineage>
</organism>
<reference evidence="2" key="1">
    <citation type="journal article" date="2010" name="Genome Res.">
        <title>Population genomic sequencing of Coccidioides fungi reveals recent hybridization and transposon control.</title>
        <authorList>
            <person name="Neafsey D.E."/>
            <person name="Barker B.M."/>
            <person name="Sharpton T.J."/>
            <person name="Stajich J.E."/>
            <person name="Park D.J."/>
            <person name="Whiston E."/>
            <person name="Hung C.-Y."/>
            <person name="McMahan C."/>
            <person name="White J."/>
            <person name="Sykes S."/>
            <person name="Heiman D."/>
            <person name="Young S."/>
            <person name="Zeng Q."/>
            <person name="Abouelleil A."/>
            <person name="Aftuck L."/>
            <person name="Bessette D."/>
            <person name="Brown A."/>
            <person name="FitzGerald M."/>
            <person name="Lui A."/>
            <person name="Macdonald J.P."/>
            <person name="Priest M."/>
            <person name="Orbach M.J."/>
            <person name="Galgiani J.N."/>
            <person name="Kirkland T.N."/>
            <person name="Cole G.T."/>
            <person name="Birren B.W."/>
            <person name="Henn M.R."/>
            <person name="Taylor J.W."/>
            <person name="Rounsley S.D."/>
        </authorList>
    </citation>
    <scope>NUCLEOTIDE SEQUENCE [LARGE SCALE GENOMIC DNA]</scope>
    <source>
        <strain evidence="2">RMSCC 2394</strain>
    </source>
</reference>
<accession>A0A0J6XX65</accession>
<dbReference type="Proteomes" id="UP000054565">
    <property type="component" value="Unassembled WGS sequence"/>
</dbReference>
<sequence length="251" mass="27787">MSSGNLDQQKFSQDVRLPVEANDSDLVDDRPVPFPSGSTQMTCLLFKFRLEIEVQQDAWRMRNFSHSNVQPLPNHHVAHMNILFGYSNQLFLLLHPPALNRYLSGETNSATRLSAIQKTLSESPAFAPYKWSSLCEKAAPILGRLMCVLIPIPPDPACCPSPSSMASTTSSVAQLSPNSVSLDACQYVHEQQQPVPRAHCHHLAQTQPQYPLVDPQSEPVHTQLQGEFWLDPSAITWVIAPHALPSSPHGP</sequence>
<dbReference type="AlphaFoldDB" id="A0A0J6XX65"/>
<dbReference type="EMBL" id="DS028093">
    <property type="protein sequence ID" value="KMP00786.1"/>
    <property type="molecule type" value="Genomic_DNA"/>
</dbReference>
<evidence type="ECO:0000313" key="1">
    <source>
        <dbReference type="EMBL" id="KMP00786.1"/>
    </source>
</evidence>
<name>A0A0J6XX65_COCIT</name>